<evidence type="ECO:0000313" key="1">
    <source>
        <dbReference type="EMBL" id="KAI0030809.1"/>
    </source>
</evidence>
<comment type="caution">
    <text evidence="1">The sequence shown here is derived from an EMBL/GenBank/DDBJ whole genome shotgun (WGS) entry which is preliminary data.</text>
</comment>
<protein>
    <submittedName>
        <fullName evidence="1">Uncharacterized protein</fullName>
    </submittedName>
</protein>
<sequence>MSRAATTSAPLAAKALDRPAFRIVVGSAPAAGRRVKSRRYASLARSQTQPDKQPARIPENVARLLSSSRLENAPTLTALHTVRGLLPRIFAPDSPQYKFWDAAISQVFDDLSFTPDGAANVVVYSADEQAGGAALVHALLEDPFASEQDSLEVCQRWEGKGDLSRLDILSGPARTPSLVPPRSSEDEPYMPLPPTPDVYLNTAFFSSLPVPVRLSELRPSLHAPSPDTLRVIYTADIPIVIVNPLTKPLPSLFPTKDELNNNPLFPYPLPPHALLLIASPSPSSVPESLRNYLSTTLGIPTSNVLFIDPFRAKSAAHALRSGPSNALNVQRYHDDALGSGLSALRSVLSAGLQPDRFRVRKANAILRAAITMMYRELSHAEQEMRVAIQAVRGMRFSATKIRAEAERSILGTESVVVNTGREAALSGHIVHDVAEADKVRLALEEADKMVRPAVEQLWPRIQPSLELQSGSRDSRAFGFRTALQRLRALGRSFVPRFSFTALGSVDDVAWVVGQAVHKAWVGGVERTLLPAFSPLRPTQERIVAETLSHVASLPPSLRSSLLHNSLQQLTVNPSLPLSPSALIAPLAARLRRLDEGPTAVLGCAAQSLAVRSASSLGAGAAVTVSWLGWVHGADVLTGTDLAAVNGDVSTAVGAGLLVAVGGLRWAIGRWEKARRAWLGDWRRMLEGAERDIKVSLRRAMDEQVLAVPLRACEGVDVLLAHRQDEVDTLRKEVKKVEDAAALSVVE</sequence>
<dbReference type="Proteomes" id="UP000814128">
    <property type="component" value="Unassembled WGS sequence"/>
</dbReference>
<reference evidence="1" key="1">
    <citation type="submission" date="2021-02" db="EMBL/GenBank/DDBJ databases">
        <authorList>
            <consortium name="DOE Joint Genome Institute"/>
            <person name="Ahrendt S."/>
            <person name="Looney B.P."/>
            <person name="Miyauchi S."/>
            <person name="Morin E."/>
            <person name="Drula E."/>
            <person name="Courty P.E."/>
            <person name="Chicoki N."/>
            <person name="Fauchery L."/>
            <person name="Kohler A."/>
            <person name="Kuo A."/>
            <person name="Labutti K."/>
            <person name="Pangilinan J."/>
            <person name="Lipzen A."/>
            <person name="Riley R."/>
            <person name="Andreopoulos W."/>
            <person name="He G."/>
            <person name="Johnson J."/>
            <person name="Barry K.W."/>
            <person name="Grigoriev I.V."/>
            <person name="Nagy L."/>
            <person name="Hibbett D."/>
            <person name="Henrissat B."/>
            <person name="Matheny P.B."/>
            <person name="Labbe J."/>
            <person name="Martin F."/>
        </authorList>
    </citation>
    <scope>NUCLEOTIDE SEQUENCE</scope>
    <source>
        <strain evidence="1">EC-137</strain>
    </source>
</reference>
<evidence type="ECO:0000313" key="2">
    <source>
        <dbReference type="Proteomes" id="UP000814128"/>
    </source>
</evidence>
<gene>
    <name evidence="1" type="ORF">K488DRAFT_87440</name>
</gene>
<name>A0ACB8QGE1_9AGAM</name>
<accession>A0ACB8QGE1</accession>
<dbReference type="EMBL" id="MU273605">
    <property type="protein sequence ID" value="KAI0030809.1"/>
    <property type="molecule type" value="Genomic_DNA"/>
</dbReference>
<keyword evidence="2" id="KW-1185">Reference proteome</keyword>
<organism evidence="1 2">
    <name type="scientific">Vararia minispora EC-137</name>
    <dbReference type="NCBI Taxonomy" id="1314806"/>
    <lineage>
        <taxon>Eukaryota</taxon>
        <taxon>Fungi</taxon>
        <taxon>Dikarya</taxon>
        <taxon>Basidiomycota</taxon>
        <taxon>Agaricomycotina</taxon>
        <taxon>Agaricomycetes</taxon>
        <taxon>Russulales</taxon>
        <taxon>Lachnocladiaceae</taxon>
        <taxon>Vararia</taxon>
    </lineage>
</organism>
<proteinExistence type="predicted"/>
<reference evidence="1" key="2">
    <citation type="journal article" date="2022" name="New Phytol.">
        <title>Evolutionary transition to the ectomycorrhizal habit in the genomes of a hyperdiverse lineage of mushroom-forming fungi.</title>
        <authorList>
            <person name="Looney B."/>
            <person name="Miyauchi S."/>
            <person name="Morin E."/>
            <person name="Drula E."/>
            <person name="Courty P.E."/>
            <person name="Kohler A."/>
            <person name="Kuo A."/>
            <person name="LaButti K."/>
            <person name="Pangilinan J."/>
            <person name="Lipzen A."/>
            <person name="Riley R."/>
            <person name="Andreopoulos W."/>
            <person name="He G."/>
            <person name="Johnson J."/>
            <person name="Nolan M."/>
            <person name="Tritt A."/>
            <person name="Barry K.W."/>
            <person name="Grigoriev I.V."/>
            <person name="Nagy L.G."/>
            <person name="Hibbett D."/>
            <person name="Henrissat B."/>
            <person name="Matheny P.B."/>
            <person name="Labbe J."/>
            <person name="Martin F.M."/>
        </authorList>
    </citation>
    <scope>NUCLEOTIDE SEQUENCE</scope>
    <source>
        <strain evidence="1">EC-137</strain>
    </source>
</reference>